<feature type="compositionally biased region" description="Basic and acidic residues" evidence="1">
    <location>
        <begin position="29"/>
        <end position="46"/>
    </location>
</feature>
<gene>
    <name evidence="2" type="ORF">K470DRAFT_259517</name>
</gene>
<name>A0A6A7BVG2_9PEZI</name>
<dbReference type="EMBL" id="MU006004">
    <property type="protein sequence ID" value="KAF2858705.1"/>
    <property type="molecule type" value="Genomic_DNA"/>
</dbReference>
<proteinExistence type="predicted"/>
<dbReference type="Proteomes" id="UP000799421">
    <property type="component" value="Unassembled WGS sequence"/>
</dbReference>
<sequence length="406" mass="44901">MPPGNSRRGAGSAEGRFAASHFSRFSHVALDEPSLRPRETDRASHEDDSEQTIYIGIPSPSALSRPRLIKRSSSLFSQSDARFSPLGGEVRRASPLLPPARLTHRRLSSVDYYVEEVDGSEEWLPSSGQEEGRDWGLLAPKPLRPIRPPSGADSGVGWQSESEVGGRGRIGGEFPNQMQGPPQIAVHTVSHAASYGASYAVSHGALLNASPPSPQHHRGRPSEEGLSLSSVEGEKSTLFPPFVSEAKRQISVEERSALFAERGRHSSHVSHSSLASKGSLRSGSSVLSSRQKKTESMFYPHVMPRKKVQRRRHDALMEEDEFEDQGEMKIVVEKGDIPIVPRIEFERVGVAAKKVKDAVRLVDREKVKPGPLERVMQRVGEIKEQRLARKEEKRKEDLKKLIMVVS</sequence>
<feature type="non-terminal residue" evidence="2">
    <location>
        <position position="406"/>
    </location>
</feature>
<feature type="compositionally biased region" description="Low complexity" evidence="1">
    <location>
        <begin position="269"/>
        <end position="289"/>
    </location>
</feature>
<evidence type="ECO:0000313" key="2">
    <source>
        <dbReference type="EMBL" id="KAF2858705.1"/>
    </source>
</evidence>
<feature type="region of interest" description="Disordered" evidence="1">
    <location>
        <begin position="119"/>
        <end position="181"/>
    </location>
</feature>
<keyword evidence="3" id="KW-1185">Reference proteome</keyword>
<accession>A0A6A7BVG2</accession>
<protein>
    <submittedName>
        <fullName evidence="2">Uncharacterized protein</fullName>
    </submittedName>
</protein>
<reference evidence="2" key="1">
    <citation type="journal article" date="2020" name="Stud. Mycol.">
        <title>101 Dothideomycetes genomes: a test case for predicting lifestyles and emergence of pathogens.</title>
        <authorList>
            <person name="Haridas S."/>
            <person name="Albert R."/>
            <person name="Binder M."/>
            <person name="Bloem J."/>
            <person name="Labutti K."/>
            <person name="Salamov A."/>
            <person name="Andreopoulos B."/>
            <person name="Baker S."/>
            <person name="Barry K."/>
            <person name="Bills G."/>
            <person name="Bluhm B."/>
            <person name="Cannon C."/>
            <person name="Castanera R."/>
            <person name="Culley D."/>
            <person name="Daum C."/>
            <person name="Ezra D."/>
            <person name="Gonzalez J."/>
            <person name="Henrissat B."/>
            <person name="Kuo A."/>
            <person name="Liang C."/>
            <person name="Lipzen A."/>
            <person name="Lutzoni F."/>
            <person name="Magnuson J."/>
            <person name="Mondo S."/>
            <person name="Nolan M."/>
            <person name="Ohm R."/>
            <person name="Pangilinan J."/>
            <person name="Park H.-J."/>
            <person name="Ramirez L."/>
            <person name="Alfaro M."/>
            <person name="Sun H."/>
            <person name="Tritt A."/>
            <person name="Yoshinaga Y."/>
            <person name="Zwiers L.-H."/>
            <person name="Turgeon B."/>
            <person name="Goodwin S."/>
            <person name="Spatafora J."/>
            <person name="Crous P."/>
            <person name="Grigoriev I."/>
        </authorList>
    </citation>
    <scope>NUCLEOTIDE SEQUENCE</scope>
    <source>
        <strain evidence="2">CBS 480.64</strain>
    </source>
</reference>
<dbReference type="AlphaFoldDB" id="A0A6A7BVG2"/>
<evidence type="ECO:0000313" key="3">
    <source>
        <dbReference type="Proteomes" id="UP000799421"/>
    </source>
</evidence>
<feature type="region of interest" description="Disordered" evidence="1">
    <location>
        <begin position="206"/>
        <end position="233"/>
    </location>
</feature>
<evidence type="ECO:0000256" key="1">
    <source>
        <dbReference type="SAM" id="MobiDB-lite"/>
    </source>
</evidence>
<feature type="region of interest" description="Disordered" evidence="1">
    <location>
        <begin position="261"/>
        <end position="292"/>
    </location>
</feature>
<feature type="region of interest" description="Disordered" evidence="1">
    <location>
        <begin position="28"/>
        <end position="59"/>
    </location>
</feature>
<organism evidence="2 3">
    <name type="scientific">Piedraia hortae CBS 480.64</name>
    <dbReference type="NCBI Taxonomy" id="1314780"/>
    <lineage>
        <taxon>Eukaryota</taxon>
        <taxon>Fungi</taxon>
        <taxon>Dikarya</taxon>
        <taxon>Ascomycota</taxon>
        <taxon>Pezizomycotina</taxon>
        <taxon>Dothideomycetes</taxon>
        <taxon>Dothideomycetidae</taxon>
        <taxon>Capnodiales</taxon>
        <taxon>Piedraiaceae</taxon>
        <taxon>Piedraia</taxon>
    </lineage>
</organism>